<accession>A0A0C1IGI1</accession>
<protein>
    <submittedName>
        <fullName evidence="8">RNA polymerase sigma70 factor</fullName>
    </submittedName>
</protein>
<dbReference type="STRING" id="1349421.OI18_17975"/>
<dbReference type="InterPro" id="IPR039425">
    <property type="entry name" value="RNA_pol_sigma-70-like"/>
</dbReference>
<feature type="domain" description="RNA polymerase sigma factor 70 region 4 type 2" evidence="7">
    <location>
        <begin position="123"/>
        <end position="175"/>
    </location>
</feature>
<dbReference type="PANTHER" id="PTHR43133">
    <property type="entry name" value="RNA POLYMERASE ECF-TYPE SIGMA FACTO"/>
    <property type="match status" value="1"/>
</dbReference>
<dbReference type="CDD" id="cd06171">
    <property type="entry name" value="Sigma70_r4"/>
    <property type="match status" value="1"/>
</dbReference>
<dbReference type="InterPro" id="IPR013324">
    <property type="entry name" value="RNA_pol_sigma_r3/r4-like"/>
</dbReference>
<keyword evidence="4" id="KW-0238">DNA-binding</keyword>
<evidence type="ECO:0000313" key="8">
    <source>
        <dbReference type="EMBL" id="KIC93320.1"/>
    </source>
</evidence>
<evidence type="ECO:0000259" key="7">
    <source>
        <dbReference type="Pfam" id="PF08281"/>
    </source>
</evidence>
<dbReference type="Proteomes" id="UP000031408">
    <property type="component" value="Unassembled WGS sequence"/>
</dbReference>
<dbReference type="GO" id="GO:0006352">
    <property type="term" value="P:DNA-templated transcription initiation"/>
    <property type="evidence" value="ECO:0007669"/>
    <property type="project" value="InterPro"/>
</dbReference>
<dbReference type="InterPro" id="IPR007627">
    <property type="entry name" value="RNA_pol_sigma70_r2"/>
</dbReference>
<evidence type="ECO:0000256" key="4">
    <source>
        <dbReference type="ARBA" id="ARBA00023125"/>
    </source>
</evidence>
<dbReference type="InterPro" id="IPR036388">
    <property type="entry name" value="WH-like_DNA-bd_sf"/>
</dbReference>
<dbReference type="Pfam" id="PF04542">
    <property type="entry name" value="Sigma70_r2"/>
    <property type="match status" value="1"/>
</dbReference>
<evidence type="ECO:0000256" key="3">
    <source>
        <dbReference type="ARBA" id="ARBA00023082"/>
    </source>
</evidence>
<keyword evidence="3" id="KW-0731">Sigma factor</keyword>
<keyword evidence="5" id="KW-0804">Transcription</keyword>
<dbReference type="InterPro" id="IPR014284">
    <property type="entry name" value="RNA_pol_sigma-70_dom"/>
</dbReference>
<keyword evidence="9" id="KW-1185">Reference proteome</keyword>
<evidence type="ECO:0000259" key="6">
    <source>
        <dbReference type="Pfam" id="PF04542"/>
    </source>
</evidence>
<dbReference type="SUPFAM" id="SSF88946">
    <property type="entry name" value="Sigma2 domain of RNA polymerase sigma factors"/>
    <property type="match status" value="1"/>
</dbReference>
<organism evidence="8 9">
    <name type="scientific">Flavihumibacter solisilvae</name>
    <dbReference type="NCBI Taxonomy" id="1349421"/>
    <lineage>
        <taxon>Bacteria</taxon>
        <taxon>Pseudomonadati</taxon>
        <taxon>Bacteroidota</taxon>
        <taxon>Chitinophagia</taxon>
        <taxon>Chitinophagales</taxon>
        <taxon>Chitinophagaceae</taxon>
        <taxon>Flavihumibacter</taxon>
    </lineage>
</organism>
<gene>
    <name evidence="8" type="ORF">OI18_17975</name>
</gene>
<sequence>MPGTDSTDEELVDVYRHHGDLQALATLYNRYMDLVFGVCLKYLEDRETSKDAVMNIFEELVVKLKKHEVDNFRSWVYTVAKNHCLMYLRSNKQLKTVELPESLVQSAENPHLNGKLQQEEHFRLLEKCLQALAIDQQQAVRMFYLDEKSYKEISDSTGMDWNRVRSLIQNGRRNLKNCMDKNS</sequence>
<evidence type="ECO:0000256" key="1">
    <source>
        <dbReference type="ARBA" id="ARBA00010641"/>
    </source>
</evidence>
<dbReference type="SUPFAM" id="SSF88659">
    <property type="entry name" value="Sigma3 and sigma4 domains of RNA polymerase sigma factors"/>
    <property type="match status" value="1"/>
</dbReference>
<comment type="caution">
    <text evidence="8">The sequence shown here is derived from an EMBL/GenBank/DDBJ whole genome shotgun (WGS) entry which is preliminary data.</text>
</comment>
<evidence type="ECO:0000256" key="5">
    <source>
        <dbReference type="ARBA" id="ARBA00023163"/>
    </source>
</evidence>
<dbReference type="Gene3D" id="1.10.1740.10">
    <property type="match status" value="1"/>
</dbReference>
<proteinExistence type="inferred from homology"/>
<evidence type="ECO:0000256" key="2">
    <source>
        <dbReference type="ARBA" id="ARBA00023015"/>
    </source>
</evidence>
<comment type="similarity">
    <text evidence="1">Belongs to the sigma-70 factor family. ECF subfamily.</text>
</comment>
<dbReference type="Gene3D" id="1.10.10.10">
    <property type="entry name" value="Winged helix-like DNA-binding domain superfamily/Winged helix DNA-binding domain"/>
    <property type="match status" value="1"/>
</dbReference>
<reference evidence="8 9" key="1">
    <citation type="submission" date="2014-11" db="EMBL/GenBank/DDBJ databases">
        <title>Genome sequence of Flavihumibacter solisilvae 3-3.</title>
        <authorList>
            <person name="Zhou G."/>
            <person name="Li M."/>
            <person name="Wang G."/>
        </authorList>
    </citation>
    <scope>NUCLEOTIDE SEQUENCE [LARGE SCALE GENOMIC DNA]</scope>
    <source>
        <strain evidence="8 9">3-3</strain>
    </source>
</reference>
<dbReference type="GO" id="GO:0003677">
    <property type="term" value="F:DNA binding"/>
    <property type="evidence" value="ECO:0007669"/>
    <property type="project" value="UniProtKB-KW"/>
</dbReference>
<dbReference type="Pfam" id="PF08281">
    <property type="entry name" value="Sigma70_r4_2"/>
    <property type="match status" value="1"/>
</dbReference>
<dbReference type="PANTHER" id="PTHR43133:SF8">
    <property type="entry name" value="RNA POLYMERASE SIGMA FACTOR HI_1459-RELATED"/>
    <property type="match status" value="1"/>
</dbReference>
<name>A0A0C1IGI1_9BACT</name>
<dbReference type="AlphaFoldDB" id="A0A0C1IGI1"/>
<dbReference type="NCBIfam" id="TIGR02937">
    <property type="entry name" value="sigma70-ECF"/>
    <property type="match status" value="1"/>
</dbReference>
<dbReference type="InterPro" id="IPR013325">
    <property type="entry name" value="RNA_pol_sigma_r2"/>
</dbReference>
<feature type="domain" description="RNA polymerase sigma-70 region 2" evidence="6">
    <location>
        <begin position="27"/>
        <end position="92"/>
    </location>
</feature>
<dbReference type="EMBL" id="JSVC01000021">
    <property type="protein sequence ID" value="KIC93320.1"/>
    <property type="molecule type" value="Genomic_DNA"/>
</dbReference>
<dbReference type="InterPro" id="IPR013249">
    <property type="entry name" value="RNA_pol_sigma70_r4_t2"/>
</dbReference>
<evidence type="ECO:0000313" key="9">
    <source>
        <dbReference type="Proteomes" id="UP000031408"/>
    </source>
</evidence>
<dbReference type="GO" id="GO:0016987">
    <property type="term" value="F:sigma factor activity"/>
    <property type="evidence" value="ECO:0007669"/>
    <property type="project" value="UniProtKB-KW"/>
</dbReference>
<keyword evidence="2" id="KW-0805">Transcription regulation</keyword>